<evidence type="ECO:0000256" key="3">
    <source>
        <dbReference type="ARBA" id="ARBA00006716"/>
    </source>
</evidence>
<dbReference type="EMBL" id="LT598461">
    <property type="protein sequence ID" value="SCU97993.1"/>
    <property type="molecule type" value="Genomic_DNA"/>
</dbReference>
<sequence length="275" mass="30750">MVKSKVLGQMLESLGGKKHSATNIKEAHRPDCDVSPLISNFAKWSDKPKRLYFRENSEWTQVVDSSNLRGNLFAELLSSPMRMDRITRLRAPCNLLTQIKLGPKAESVEGDKGQFELAPAIPPTKGDATSYVNNNETSLRKNGAAFLKWIPTSTFNSTIRHIGPQDVIRPTQPIVDSCKAQLINEVQQKISFTISNGESETTFGPPNRRIKVISDSNETDTIIVHPELGTTFNLKDINDSELQRILKMLPNGIHLDFAVDKQLCMAIYRLLQFGS</sequence>
<organism evidence="6 7">
    <name type="scientific">Lachancea dasiensis</name>
    <dbReference type="NCBI Taxonomy" id="1072105"/>
    <lineage>
        <taxon>Eukaryota</taxon>
        <taxon>Fungi</taxon>
        <taxon>Dikarya</taxon>
        <taxon>Ascomycota</taxon>
        <taxon>Saccharomycotina</taxon>
        <taxon>Saccharomycetes</taxon>
        <taxon>Saccharomycetales</taxon>
        <taxon>Saccharomycetaceae</taxon>
        <taxon>Lachancea</taxon>
    </lineage>
</organism>
<comment type="function">
    <text evidence="1">Required for respiratory activity and maintenance and expression of the mitochondrial genome.</text>
</comment>
<gene>
    <name evidence="6" type="ORF">LADA_0H09824G</name>
</gene>
<evidence type="ECO:0000256" key="4">
    <source>
        <dbReference type="ARBA" id="ARBA00013944"/>
    </source>
</evidence>
<name>A0A1G4K2Y4_9SACH</name>
<dbReference type="InterPro" id="IPR031415">
    <property type="entry name" value="Rrg8"/>
</dbReference>
<dbReference type="Pfam" id="PF17068">
    <property type="entry name" value="RRG8"/>
    <property type="match status" value="1"/>
</dbReference>
<evidence type="ECO:0000256" key="1">
    <source>
        <dbReference type="ARBA" id="ARBA00003548"/>
    </source>
</evidence>
<comment type="similarity">
    <text evidence="3">Belongs to the RRG8 family.</text>
</comment>
<dbReference type="OrthoDB" id="4035333at2759"/>
<accession>A0A1G4K2Y4</accession>
<comment type="subcellular location">
    <subcellularLocation>
        <location evidence="2">Mitochondrion</location>
    </subcellularLocation>
</comment>
<dbReference type="STRING" id="1266660.A0A1G4K2Y4"/>
<dbReference type="GO" id="GO:0005739">
    <property type="term" value="C:mitochondrion"/>
    <property type="evidence" value="ECO:0007669"/>
    <property type="project" value="UniProtKB-SubCell"/>
</dbReference>
<dbReference type="AlphaFoldDB" id="A0A1G4K2Y4"/>
<evidence type="ECO:0000256" key="2">
    <source>
        <dbReference type="ARBA" id="ARBA00004173"/>
    </source>
</evidence>
<keyword evidence="5" id="KW-0496">Mitochondrion</keyword>
<proteinExistence type="inferred from homology"/>
<protein>
    <recommendedName>
        <fullName evidence="4">Required for respiratory growth protein 8, mitochondrial</fullName>
    </recommendedName>
</protein>
<keyword evidence="7" id="KW-1185">Reference proteome</keyword>
<evidence type="ECO:0000256" key="5">
    <source>
        <dbReference type="ARBA" id="ARBA00023128"/>
    </source>
</evidence>
<evidence type="ECO:0000313" key="6">
    <source>
        <dbReference type="EMBL" id="SCU97993.1"/>
    </source>
</evidence>
<dbReference type="Proteomes" id="UP000190274">
    <property type="component" value="Chromosome H"/>
</dbReference>
<evidence type="ECO:0000313" key="7">
    <source>
        <dbReference type="Proteomes" id="UP000190274"/>
    </source>
</evidence>
<reference evidence="6 7" key="1">
    <citation type="submission" date="2016-03" db="EMBL/GenBank/DDBJ databases">
        <authorList>
            <person name="Devillers H."/>
        </authorList>
    </citation>
    <scope>NUCLEOTIDE SEQUENCE [LARGE SCALE GENOMIC DNA]</scope>
    <source>
        <strain evidence="6">CBS 10888</strain>
    </source>
</reference>